<accession>A0A5A7PAR1</accession>
<evidence type="ECO:0000256" key="4">
    <source>
        <dbReference type="ARBA" id="ARBA00022729"/>
    </source>
</evidence>
<dbReference type="PANTHER" id="PTHR10795">
    <property type="entry name" value="PROPROTEIN CONVERTASE SUBTILISIN/KEXIN"/>
    <property type="match status" value="1"/>
</dbReference>
<dbReference type="Gene3D" id="3.50.30.30">
    <property type="match status" value="1"/>
</dbReference>
<dbReference type="SUPFAM" id="SSF52743">
    <property type="entry name" value="Subtilisin-like"/>
    <property type="match status" value="1"/>
</dbReference>
<evidence type="ECO:0000259" key="12">
    <source>
        <dbReference type="Pfam" id="PF00082"/>
    </source>
</evidence>
<keyword evidence="16" id="KW-1185">Reference proteome</keyword>
<dbReference type="GO" id="GO:0004252">
    <property type="term" value="F:serine-type endopeptidase activity"/>
    <property type="evidence" value="ECO:0007669"/>
    <property type="project" value="UniProtKB-UniRule"/>
</dbReference>
<feature type="signal peptide" evidence="11">
    <location>
        <begin position="1"/>
        <end position="21"/>
    </location>
</feature>
<comment type="caution">
    <text evidence="15">The sequence shown here is derived from an EMBL/GenBank/DDBJ whole genome shotgun (WGS) entry which is preliminary data.</text>
</comment>
<dbReference type="InterPro" id="IPR015500">
    <property type="entry name" value="Peptidase_S8_subtilisin-rel"/>
</dbReference>
<gene>
    <name evidence="15" type="ORF">STAS_05810</name>
</gene>
<evidence type="ECO:0000256" key="1">
    <source>
        <dbReference type="ARBA" id="ARBA00004613"/>
    </source>
</evidence>
<evidence type="ECO:0000313" key="15">
    <source>
        <dbReference type="EMBL" id="GER29909.1"/>
    </source>
</evidence>
<protein>
    <submittedName>
        <fullName evidence="15">Subtilase family protein</fullName>
    </submittedName>
</protein>
<feature type="domain" description="Peptidase S8/S53" evidence="12">
    <location>
        <begin position="113"/>
        <end position="520"/>
    </location>
</feature>
<feature type="domain" description="Inhibitor I9" evidence="13">
    <location>
        <begin position="28"/>
        <end position="94"/>
    </location>
</feature>
<dbReference type="EMBL" id="BKCP01004294">
    <property type="protein sequence ID" value="GER29909.1"/>
    <property type="molecule type" value="Genomic_DNA"/>
</dbReference>
<dbReference type="AlphaFoldDB" id="A0A5A7PAR1"/>
<dbReference type="InterPro" id="IPR010259">
    <property type="entry name" value="S8pro/Inhibitor_I9"/>
</dbReference>
<dbReference type="Pfam" id="PF00082">
    <property type="entry name" value="Peptidase_S8"/>
    <property type="match status" value="1"/>
</dbReference>
<dbReference type="CDD" id="cd02120">
    <property type="entry name" value="PA_subtilisin_like"/>
    <property type="match status" value="1"/>
</dbReference>
<dbReference type="CDD" id="cd04852">
    <property type="entry name" value="Peptidases_S8_3"/>
    <property type="match status" value="1"/>
</dbReference>
<feature type="active site" description="Charge relay system" evidence="8 9">
    <location>
        <position position="122"/>
    </location>
</feature>
<dbReference type="InterPro" id="IPR023827">
    <property type="entry name" value="Peptidase_S8_Asp-AS"/>
</dbReference>
<evidence type="ECO:0000256" key="2">
    <source>
        <dbReference type="ARBA" id="ARBA00011073"/>
    </source>
</evidence>
<dbReference type="InterPro" id="IPR000209">
    <property type="entry name" value="Peptidase_S8/S53_dom"/>
</dbReference>
<evidence type="ECO:0000256" key="8">
    <source>
        <dbReference type="PIRSR" id="PIRSR615500-1"/>
    </source>
</evidence>
<comment type="subcellular location">
    <subcellularLocation>
        <location evidence="1">Secreted</location>
    </subcellularLocation>
</comment>
<dbReference type="InterPro" id="IPR037045">
    <property type="entry name" value="S8pro/Inhibitor_I9_sf"/>
</dbReference>
<keyword evidence="7" id="KW-0325">Glycoprotein</keyword>
<keyword evidence="4 11" id="KW-0732">Signal</keyword>
<evidence type="ECO:0000256" key="3">
    <source>
        <dbReference type="ARBA" id="ARBA00022670"/>
    </source>
</evidence>
<dbReference type="Pfam" id="PF17766">
    <property type="entry name" value="fn3_6"/>
    <property type="match status" value="1"/>
</dbReference>
<dbReference type="PROSITE" id="PS00138">
    <property type="entry name" value="SUBTILASE_SER"/>
    <property type="match status" value="1"/>
</dbReference>
<dbReference type="Gene3D" id="3.30.70.80">
    <property type="entry name" value="Peptidase S8 propeptide/proteinase inhibitor I9"/>
    <property type="match status" value="1"/>
</dbReference>
<evidence type="ECO:0000256" key="10">
    <source>
        <dbReference type="RuleBase" id="RU003355"/>
    </source>
</evidence>
<evidence type="ECO:0000259" key="14">
    <source>
        <dbReference type="Pfam" id="PF17766"/>
    </source>
</evidence>
<dbReference type="Gene3D" id="2.60.40.2310">
    <property type="match status" value="1"/>
</dbReference>
<keyword evidence="5 9" id="KW-0378">Hydrolase</keyword>
<evidence type="ECO:0000256" key="11">
    <source>
        <dbReference type="SAM" id="SignalP"/>
    </source>
</evidence>
<comment type="similarity">
    <text evidence="2 9 10">Belongs to the peptidase S8 family.</text>
</comment>
<proteinExistence type="inferred from homology"/>
<dbReference type="InterPro" id="IPR041469">
    <property type="entry name" value="Subtilisin-like_FN3"/>
</dbReference>
<dbReference type="OrthoDB" id="545077at2759"/>
<organism evidence="15 16">
    <name type="scientific">Striga asiatica</name>
    <name type="common">Asiatic witchweed</name>
    <name type="synonym">Buchnera asiatica</name>
    <dbReference type="NCBI Taxonomy" id="4170"/>
    <lineage>
        <taxon>Eukaryota</taxon>
        <taxon>Viridiplantae</taxon>
        <taxon>Streptophyta</taxon>
        <taxon>Embryophyta</taxon>
        <taxon>Tracheophyta</taxon>
        <taxon>Spermatophyta</taxon>
        <taxon>Magnoliopsida</taxon>
        <taxon>eudicotyledons</taxon>
        <taxon>Gunneridae</taxon>
        <taxon>Pentapetalae</taxon>
        <taxon>asterids</taxon>
        <taxon>lamiids</taxon>
        <taxon>Lamiales</taxon>
        <taxon>Orobanchaceae</taxon>
        <taxon>Buchnereae</taxon>
        <taxon>Striga</taxon>
    </lineage>
</organism>
<keyword evidence="3 9" id="KW-0645">Protease</keyword>
<dbReference type="InterPro" id="IPR045051">
    <property type="entry name" value="SBT"/>
</dbReference>
<feature type="active site" description="Charge relay system" evidence="8 9">
    <location>
        <position position="178"/>
    </location>
</feature>
<evidence type="ECO:0000256" key="9">
    <source>
        <dbReference type="PROSITE-ProRule" id="PRU01240"/>
    </source>
</evidence>
<reference evidence="16" key="1">
    <citation type="journal article" date="2019" name="Curr. Biol.">
        <title>Genome Sequence of Striga asiatica Provides Insight into the Evolution of Plant Parasitism.</title>
        <authorList>
            <person name="Yoshida S."/>
            <person name="Kim S."/>
            <person name="Wafula E.K."/>
            <person name="Tanskanen J."/>
            <person name="Kim Y.M."/>
            <person name="Honaas L."/>
            <person name="Yang Z."/>
            <person name="Spallek T."/>
            <person name="Conn C.E."/>
            <person name="Ichihashi Y."/>
            <person name="Cheong K."/>
            <person name="Cui S."/>
            <person name="Der J.P."/>
            <person name="Gundlach H."/>
            <person name="Jiao Y."/>
            <person name="Hori C."/>
            <person name="Ishida J.K."/>
            <person name="Kasahara H."/>
            <person name="Kiba T."/>
            <person name="Kim M.S."/>
            <person name="Koo N."/>
            <person name="Laohavisit A."/>
            <person name="Lee Y.H."/>
            <person name="Lumba S."/>
            <person name="McCourt P."/>
            <person name="Mortimer J.C."/>
            <person name="Mutuku J.M."/>
            <person name="Nomura T."/>
            <person name="Sasaki-Sekimoto Y."/>
            <person name="Seto Y."/>
            <person name="Wang Y."/>
            <person name="Wakatake T."/>
            <person name="Sakakibara H."/>
            <person name="Demura T."/>
            <person name="Yamaguchi S."/>
            <person name="Yoneyama K."/>
            <person name="Manabe R.I."/>
            <person name="Nelson D.C."/>
            <person name="Schulman A.H."/>
            <person name="Timko M.P."/>
            <person name="dePamphilis C.W."/>
            <person name="Choi D."/>
            <person name="Shirasu K."/>
        </authorList>
    </citation>
    <scope>NUCLEOTIDE SEQUENCE [LARGE SCALE GENOMIC DNA]</scope>
    <source>
        <strain evidence="16">cv. UVA1</strain>
    </source>
</reference>
<dbReference type="Pfam" id="PF05922">
    <property type="entry name" value="Inhibitor_I9"/>
    <property type="match status" value="1"/>
</dbReference>
<dbReference type="InterPro" id="IPR023828">
    <property type="entry name" value="Peptidase_S8_Ser-AS"/>
</dbReference>
<evidence type="ECO:0000256" key="5">
    <source>
        <dbReference type="ARBA" id="ARBA00022801"/>
    </source>
</evidence>
<dbReference type="PRINTS" id="PR00723">
    <property type="entry name" value="SUBTILISIN"/>
</dbReference>
<evidence type="ECO:0000259" key="13">
    <source>
        <dbReference type="Pfam" id="PF05922"/>
    </source>
</evidence>
<evidence type="ECO:0000256" key="6">
    <source>
        <dbReference type="ARBA" id="ARBA00022825"/>
    </source>
</evidence>
<dbReference type="GO" id="GO:0006508">
    <property type="term" value="P:proteolysis"/>
    <property type="evidence" value="ECO:0007669"/>
    <property type="project" value="UniProtKB-KW"/>
</dbReference>
<dbReference type="GO" id="GO:0005576">
    <property type="term" value="C:extracellular region"/>
    <property type="evidence" value="ECO:0007669"/>
    <property type="project" value="UniProtKB-SubCell"/>
</dbReference>
<dbReference type="InterPro" id="IPR036852">
    <property type="entry name" value="Peptidase_S8/S53_dom_sf"/>
</dbReference>
<feature type="domain" description="Subtilisin-like protease fibronectin type-III" evidence="14">
    <location>
        <begin position="587"/>
        <end position="682"/>
    </location>
</feature>
<name>A0A5A7PAR1_STRAF</name>
<evidence type="ECO:0000256" key="7">
    <source>
        <dbReference type="ARBA" id="ARBA00023180"/>
    </source>
</evidence>
<keyword evidence="6 9" id="KW-0720">Serine protease</keyword>
<feature type="chain" id="PRO_5022680059" evidence="11">
    <location>
        <begin position="22"/>
        <end position="687"/>
    </location>
</feature>
<dbReference type="PROSITE" id="PS51892">
    <property type="entry name" value="SUBTILASE"/>
    <property type="match status" value="1"/>
</dbReference>
<evidence type="ECO:0000313" key="16">
    <source>
        <dbReference type="Proteomes" id="UP000325081"/>
    </source>
</evidence>
<dbReference type="Gene3D" id="3.40.50.200">
    <property type="entry name" value="Peptidase S8/S53 domain"/>
    <property type="match status" value="1"/>
</dbReference>
<sequence>MGHILGHVVLFLTLSLAFVHPHDEDVKTYIIRVQNNKKPSVFPEAQHWYEATLQSLEDSNPSKPQNSKLVHVYKTVFHGFSAKLTTRQAQQLQECDPNNTRVAVPLLNEFDYGSGVIIGFLDSGIKPDHPSFNDSGLGPLPANKKWKGECAVKGVKGFLCNKKVIGARSFIEGTGVSHGTHTASIAAGRAVENVFYSENAFGTAVGIVPKARIAIYKVCDDDGGCPGNAILAGFDKAVDDGVDIISISIGDFLPRKFDTDLLAIGAFGAMERGVSVIASAGNSGPTGRSVSNMAPWLTSVAAGTIDRVFSADLVLEDGTRIHGSSLYSGPPMDTSSFLPLADGEDCLSLDQRFSGKIVVCFPEDVSNATDNVRNAGGAGVVAIYMDLSAKQFSIPGLVITESDGSKIYDLINATRNTVIKATMEFYGVELGVEPAPAVASFSSRGPNPLSSYVMKPDVLAPGVNILAAWPEGVEFKILSGTSMACPHVSGLSALLKGAHPEWSPAMIRSAIMTTAYTQANDRKPIINDHDGTKSTTSDMGAGHIDPSKAHDPGLVYDINPQGYVDFLCALGYITYGYNCTEGVKQWDLNYPAISIGFNDTNRGITVKRTVTNVGEDDATYTVTVTNPEGVYLTVNPMRMDFTSKGEKQNYSVTITATGFPGDVDGKIVWSDGKRQVVSPVVIVRTHN</sequence>
<feature type="active site" description="Charge relay system" evidence="8 9">
    <location>
        <position position="482"/>
    </location>
</feature>
<dbReference type="FunFam" id="3.30.70.80:FF:000003">
    <property type="entry name" value="Subtilisin-like protease SBT1.9"/>
    <property type="match status" value="1"/>
</dbReference>
<dbReference type="Proteomes" id="UP000325081">
    <property type="component" value="Unassembled WGS sequence"/>
</dbReference>
<dbReference type="PROSITE" id="PS00136">
    <property type="entry name" value="SUBTILASE_ASP"/>
    <property type="match status" value="1"/>
</dbReference>
<dbReference type="InterPro" id="IPR034197">
    <property type="entry name" value="Peptidases_S8_3"/>
</dbReference>